<evidence type="ECO:0000256" key="5">
    <source>
        <dbReference type="ARBA" id="ARBA00022989"/>
    </source>
</evidence>
<organism evidence="10 11">
    <name type="scientific">Mycobacterium shimoidei</name>
    <dbReference type="NCBI Taxonomy" id="29313"/>
    <lineage>
        <taxon>Bacteria</taxon>
        <taxon>Bacillati</taxon>
        <taxon>Actinomycetota</taxon>
        <taxon>Actinomycetes</taxon>
        <taxon>Mycobacteriales</taxon>
        <taxon>Mycobacteriaceae</taxon>
        <taxon>Mycobacterium</taxon>
    </lineage>
</organism>
<evidence type="ECO:0000313" key="11">
    <source>
        <dbReference type="Proteomes" id="UP000252015"/>
    </source>
</evidence>
<evidence type="ECO:0000256" key="1">
    <source>
        <dbReference type="ARBA" id="ARBA00004236"/>
    </source>
</evidence>
<dbReference type="RefSeq" id="WP_069397621.1">
    <property type="nucleotide sequence ID" value="NZ_JACKUN010000024.1"/>
</dbReference>
<evidence type="ECO:0000256" key="8">
    <source>
        <dbReference type="SAM" id="Phobius"/>
    </source>
</evidence>
<evidence type="ECO:0000256" key="4">
    <source>
        <dbReference type="ARBA" id="ARBA00022692"/>
    </source>
</evidence>
<keyword evidence="4 8" id="KW-0812">Transmembrane</keyword>
<gene>
    <name evidence="10" type="primary">eccE5</name>
    <name evidence="10" type="ORF">MSP7336_03508</name>
</gene>
<feature type="region of interest" description="Disordered" evidence="7">
    <location>
        <begin position="354"/>
        <end position="399"/>
    </location>
</feature>
<sequence length="399" mass="43103">MKAQRRFGLALSWPRLTTVFLVDVAVLAIASHLPDAWQTGHAAWWAGVAVAALLTVAALVTFGGIPLVSAPVARVRNWYADPQALIAGCTPGIDHQRRFGRDVVGIREYEGQLVTVISVEAAPDVASGRHRQQAAAPGILPVDVVAATLRQFDVRLDGVDIVSVGFRRGPKASRGVESAVQDDFGAAGEQRPLDERRTWLVVRMDPQNNVAAVAARDSVAATLAAATERIAHDLDGRQCMARPLRAAEIEDVDDAVLAGLDPNLIRPYWRFLKHPDGFVTSFWVSPSDITAETMEELWFPDTDVTVVTVRLTPRRGGIDVSAFVRYHSDRRVRKSVWGGLNRLTGRQLGAVRASLPAPLPGPPLAMPSRTLSDDEHLTVPIDGSAPTPEYSLGPAGADR</sequence>
<dbReference type="GO" id="GO:0005886">
    <property type="term" value="C:plasma membrane"/>
    <property type="evidence" value="ECO:0007669"/>
    <property type="project" value="UniProtKB-SubCell"/>
</dbReference>
<reference evidence="10 11" key="1">
    <citation type="submission" date="2018-05" db="EMBL/GenBank/DDBJ databases">
        <authorList>
            <consortium name="IHU Genomes"/>
        </authorList>
    </citation>
    <scope>NUCLEOTIDE SEQUENCE [LARGE SCALE GENOMIC DNA]</scope>
    <source>
        <strain evidence="10 11">P7336</strain>
    </source>
</reference>
<evidence type="ECO:0000256" key="6">
    <source>
        <dbReference type="ARBA" id="ARBA00023136"/>
    </source>
</evidence>
<evidence type="ECO:0000259" key="9">
    <source>
        <dbReference type="Pfam" id="PF11203"/>
    </source>
</evidence>
<dbReference type="Pfam" id="PF11203">
    <property type="entry name" value="EccE"/>
    <property type="match status" value="1"/>
</dbReference>
<feature type="transmembrane region" description="Helical" evidence="8">
    <location>
        <begin position="12"/>
        <end position="30"/>
    </location>
</feature>
<evidence type="ECO:0000256" key="3">
    <source>
        <dbReference type="ARBA" id="ARBA00022475"/>
    </source>
</evidence>
<comment type="similarity">
    <text evidence="2">Belongs to the EccE family.</text>
</comment>
<dbReference type="OrthoDB" id="4672446at2"/>
<evidence type="ECO:0000256" key="2">
    <source>
        <dbReference type="ARBA" id="ARBA00007759"/>
    </source>
</evidence>
<dbReference type="AlphaFoldDB" id="A0A1E3T8H5"/>
<keyword evidence="3" id="KW-1003">Cell membrane</keyword>
<accession>A0A1E3T8H5</accession>
<dbReference type="InterPro" id="IPR050051">
    <property type="entry name" value="EccE_dom"/>
</dbReference>
<dbReference type="NCBIfam" id="TIGR03923">
    <property type="entry name" value="T7SS_EccE"/>
    <property type="match status" value="1"/>
</dbReference>
<comment type="subcellular location">
    <subcellularLocation>
        <location evidence="1">Cell membrane</location>
    </subcellularLocation>
</comment>
<dbReference type="EMBL" id="UEGW01000001">
    <property type="protein sequence ID" value="SRX95244.1"/>
    <property type="molecule type" value="Genomic_DNA"/>
</dbReference>
<keyword evidence="6 8" id="KW-0472">Membrane</keyword>
<name>A0A1E3T8H5_MYCSH</name>
<feature type="transmembrane region" description="Helical" evidence="8">
    <location>
        <begin position="42"/>
        <end position="68"/>
    </location>
</feature>
<keyword evidence="11" id="KW-1185">Reference proteome</keyword>
<evidence type="ECO:0000256" key="7">
    <source>
        <dbReference type="SAM" id="MobiDB-lite"/>
    </source>
</evidence>
<proteinExistence type="inferred from homology"/>
<evidence type="ECO:0000313" key="10">
    <source>
        <dbReference type="EMBL" id="SRX95244.1"/>
    </source>
</evidence>
<dbReference type="STRING" id="29313.BHQ16_18955"/>
<keyword evidence="5 8" id="KW-1133">Transmembrane helix</keyword>
<dbReference type="InterPro" id="IPR021368">
    <property type="entry name" value="T7SS_EccE"/>
</dbReference>
<feature type="domain" description="Type VII secretion system protein EccE" evidence="9">
    <location>
        <begin position="195"/>
        <end position="284"/>
    </location>
</feature>
<protein>
    <submittedName>
        <fullName evidence="10">ESX-5 secretion system protein EccE5</fullName>
    </submittedName>
</protein>
<dbReference type="Proteomes" id="UP000252015">
    <property type="component" value="Unassembled WGS sequence"/>
</dbReference>